<evidence type="ECO:0000256" key="7">
    <source>
        <dbReference type="ARBA" id="ARBA00022741"/>
    </source>
</evidence>
<dbReference type="AlphaFoldDB" id="A0A562J1T6"/>
<dbReference type="PROSITE" id="PS50901">
    <property type="entry name" value="FTSK"/>
    <property type="match status" value="1"/>
</dbReference>
<dbReference type="Gene3D" id="3.40.50.300">
    <property type="entry name" value="P-loop containing nucleotide triphosphate hydrolases"/>
    <property type="match status" value="1"/>
</dbReference>
<keyword evidence="11" id="KW-0238">DNA-binding</keyword>
<dbReference type="CDD" id="cd01127">
    <property type="entry name" value="TrwB_TraG_TraD_VirD4"/>
    <property type="match status" value="1"/>
</dbReference>
<evidence type="ECO:0000256" key="2">
    <source>
        <dbReference type="ARBA" id="ARBA00006474"/>
    </source>
</evidence>
<dbReference type="Proteomes" id="UP000319627">
    <property type="component" value="Unassembled WGS sequence"/>
</dbReference>
<feature type="transmembrane region" description="Helical" evidence="16">
    <location>
        <begin position="124"/>
        <end position="147"/>
    </location>
</feature>
<keyword evidence="4" id="KW-1003">Cell membrane</keyword>
<dbReference type="InterPro" id="IPR002543">
    <property type="entry name" value="FtsK_dom"/>
</dbReference>
<keyword evidence="5" id="KW-0132">Cell division</keyword>
<evidence type="ECO:0000256" key="15">
    <source>
        <dbReference type="SAM" id="MobiDB-lite"/>
    </source>
</evidence>
<keyword evidence="19" id="KW-1185">Reference proteome</keyword>
<evidence type="ECO:0000256" key="5">
    <source>
        <dbReference type="ARBA" id="ARBA00022618"/>
    </source>
</evidence>
<feature type="binding site" evidence="14">
    <location>
        <begin position="782"/>
        <end position="789"/>
    </location>
    <ligand>
        <name>ATP</name>
        <dbReference type="ChEBI" id="CHEBI:30616"/>
    </ligand>
</feature>
<feature type="transmembrane region" description="Helical" evidence="16">
    <location>
        <begin position="43"/>
        <end position="60"/>
    </location>
</feature>
<feature type="transmembrane region" description="Helical" evidence="16">
    <location>
        <begin position="185"/>
        <end position="206"/>
    </location>
</feature>
<evidence type="ECO:0000256" key="6">
    <source>
        <dbReference type="ARBA" id="ARBA00022692"/>
    </source>
</evidence>
<dbReference type="EMBL" id="VLKG01000002">
    <property type="protein sequence ID" value="TWH76824.1"/>
    <property type="molecule type" value="Genomic_DNA"/>
</dbReference>
<evidence type="ECO:0000256" key="11">
    <source>
        <dbReference type="ARBA" id="ARBA00023125"/>
    </source>
</evidence>
<dbReference type="GO" id="GO:0005524">
    <property type="term" value="F:ATP binding"/>
    <property type="evidence" value="ECO:0007669"/>
    <property type="project" value="UniProtKB-UniRule"/>
</dbReference>
<feature type="compositionally biased region" description="Basic and acidic residues" evidence="15">
    <location>
        <begin position="234"/>
        <end position="243"/>
    </location>
</feature>
<feature type="domain" description="FtsK" evidence="17">
    <location>
        <begin position="765"/>
        <end position="977"/>
    </location>
</feature>
<evidence type="ECO:0000259" key="17">
    <source>
        <dbReference type="PROSITE" id="PS50901"/>
    </source>
</evidence>
<organism evidence="18 19">
    <name type="scientific">Azomonas agilis</name>
    <dbReference type="NCBI Taxonomy" id="116849"/>
    <lineage>
        <taxon>Bacteria</taxon>
        <taxon>Pseudomonadati</taxon>
        <taxon>Pseudomonadota</taxon>
        <taxon>Gammaproteobacteria</taxon>
        <taxon>Pseudomonadales</taxon>
        <taxon>Pseudomonadaceae</taxon>
        <taxon>Azomonas</taxon>
    </lineage>
</organism>
<keyword evidence="9 14" id="KW-0067">ATP-binding</keyword>
<dbReference type="InterPro" id="IPR041027">
    <property type="entry name" value="FtsK_alpha"/>
</dbReference>
<keyword evidence="13" id="KW-0131">Cell cycle</keyword>
<dbReference type="GO" id="GO:0005886">
    <property type="term" value="C:plasma membrane"/>
    <property type="evidence" value="ECO:0007669"/>
    <property type="project" value="UniProtKB-SubCell"/>
</dbReference>
<proteinExistence type="inferred from homology"/>
<evidence type="ECO:0000256" key="12">
    <source>
        <dbReference type="ARBA" id="ARBA00023136"/>
    </source>
</evidence>
<evidence type="ECO:0000256" key="9">
    <source>
        <dbReference type="ARBA" id="ARBA00022840"/>
    </source>
</evidence>
<feature type="transmembrane region" description="Helical" evidence="16">
    <location>
        <begin position="96"/>
        <end position="117"/>
    </location>
</feature>
<dbReference type="PANTHER" id="PTHR22683:SF41">
    <property type="entry name" value="DNA TRANSLOCASE FTSK"/>
    <property type="match status" value="1"/>
</dbReference>
<dbReference type="Pfam" id="PF17854">
    <property type="entry name" value="FtsK_alpha"/>
    <property type="match status" value="1"/>
</dbReference>
<dbReference type="SUPFAM" id="SSF46785">
    <property type="entry name" value="Winged helix' DNA-binding domain"/>
    <property type="match status" value="1"/>
</dbReference>
<name>A0A562J1T6_9GAMM</name>
<dbReference type="FunFam" id="3.40.50.300:FF:000209">
    <property type="entry name" value="Cell division protein FtsK"/>
    <property type="match status" value="1"/>
</dbReference>
<evidence type="ECO:0000256" key="4">
    <source>
        <dbReference type="ARBA" id="ARBA00022475"/>
    </source>
</evidence>
<keyword evidence="6 16" id="KW-0812">Transmembrane</keyword>
<feature type="region of interest" description="Disordered" evidence="15">
    <location>
        <begin position="356"/>
        <end position="458"/>
    </location>
</feature>
<dbReference type="InterPro" id="IPR036388">
    <property type="entry name" value="WH-like_DNA-bd_sf"/>
</dbReference>
<dbReference type="PANTHER" id="PTHR22683">
    <property type="entry name" value="SPORULATION PROTEIN RELATED"/>
    <property type="match status" value="1"/>
</dbReference>
<dbReference type="Gene3D" id="1.10.10.10">
    <property type="entry name" value="Winged helix-like DNA-binding domain superfamily/Winged helix DNA-binding domain"/>
    <property type="match status" value="1"/>
</dbReference>
<comment type="caution">
    <text evidence="18">The sequence shown here is derived from an EMBL/GenBank/DDBJ whole genome shotgun (WGS) entry which is preliminary data.</text>
</comment>
<reference evidence="18 19" key="1">
    <citation type="submission" date="2019-07" db="EMBL/GenBank/DDBJ databases">
        <title>Genomic Encyclopedia of Type Strains, Phase I: the one thousand microbial genomes (KMG-I) project.</title>
        <authorList>
            <person name="Kyrpides N."/>
        </authorList>
    </citation>
    <scope>NUCLEOTIDE SEQUENCE [LARGE SCALE GENOMIC DNA]</scope>
    <source>
        <strain evidence="18 19">DSM 375</strain>
    </source>
</reference>
<feature type="region of interest" description="Disordered" evidence="15">
    <location>
        <begin position="511"/>
        <end position="651"/>
    </location>
</feature>
<dbReference type="SMART" id="SM00843">
    <property type="entry name" value="Ftsk_gamma"/>
    <property type="match status" value="1"/>
</dbReference>
<keyword evidence="10 16" id="KW-1133">Transmembrane helix</keyword>
<evidence type="ECO:0000313" key="18">
    <source>
        <dbReference type="EMBL" id="TWH76824.1"/>
    </source>
</evidence>
<evidence type="ECO:0000256" key="10">
    <source>
        <dbReference type="ARBA" id="ARBA00022989"/>
    </source>
</evidence>
<gene>
    <name evidence="18" type="ORF">LX59_00869</name>
</gene>
<dbReference type="Pfam" id="PF13491">
    <property type="entry name" value="FtsK_4TM"/>
    <property type="match status" value="1"/>
</dbReference>
<protein>
    <recommendedName>
        <fullName evidence="3">DNA translocase FtsK</fullName>
    </recommendedName>
</protein>
<evidence type="ECO:0000313" key="19">
    <source>
        <dbReference type="Proteomes" id="UP000319627"/>
    </source>
</evidence>
<feature type="region of interest" description="Disordered" evidence="15">
    <location>
        <begin position="1108"/>
        <end position="1127"/>
    </location>
</feature>
<keyword evidence="12 16" id="KW-0472">Membrane</keyword>
<sequence length="1127" mass="123742">MFQPQTEEMNAQERRKLNPLRKTAPSSPKFSLGQQIVWRFRELLALALVGLSLFLWVALLDYDQDDPGWTHTSRADQVHNSAGAAGAWFADVSFTAFGLVAYLFPILCAFLAFRVFYTRRQAGLGVLAFTARLVGMVLLVLASAALAEIHFNPDPHLPIQSAGGALGKSLGQLIDNSLNTQSSTLIFLGFFLVGISLFANISWFGIMDLIGKIALDFLELLYGGMVRLLGLDRPKPKRQKPEVPDLADDPDPRERFDQDYLPISEQDERDAVLALELDNSIVLDDQDEEDSKTPLRKPVPIDAAPVSLSKNTKEPARPQSNTPTAAWLDPSAEEPMSDWKEEPPIKLKAFTRPAFLKPSISPEQEEPKKAASLDATYDLAAEGESGSVFERQEPSIGLERRETRPTDPIRASRDDEPDSGLHAEPDDLDDFFDLSNDEPKTQGGRQEPVLNLDKSEAPSKESLALLASRLVESDRHAKIAERRVIQGAGSSELPPASVMASMPASVFSAKAPSFSATSAEDEQNIPTLKTKDQYQEEEDWRDEDIPLLNQPIVEKDPYPVASYQSPPPKHEPLIEDSEEEEALAPWMQPKTSSADRLAPVEVEDCSDSEDAEEDDFQPQYQEKDSVWAGSLPPISLLDPAQEPQNQCTEESLEATSRLLEIRLKEFGVSVTVEAVHPGPVITRFEIQPAPGIKSSRISNLAKDLARSLAVPSVRVVEVIPGRTTVGIEIPNEHRQIVRLSEVLFSEVYEQASSPVPLALGHDISGHPVVTDLARMPHLLVAGTTGSGKSVGVNAMILSILLKSTPDEARLIMIDPKMLELSIYEGIPHLLCPVVTDMKEAANALRWSVAEMERRYKLMAAVGVRNLAGFNRKVKEAEEAGKPMTDPLFRRDSMDDVAPPLHSLPTIVVIVDEFADMMMIVGKKVEELIARIAQKARAAGIHLILATQRPSVDVITGLIKANIPTRIAFQVSSKIDSRTILDQGGAEQLLGHGDMLYLPPGTGQPIRVHGAFVSDEEVHRIVDAWKQRGQPDYIEEILTGVEEAGSGFEGSTGSGESSEGSEEDPLYDDAVYFVTESRRASISAVQRKFKIGYNRAARMIEAMEEAGVVSSMNTNGSREVIAPPPVRD</sequence>
<evidence type="ECO:0000256" key="13">
    <source>
        <dbReference type="ARBA" id="ARBA00023306"/>
    </source>
</evidence>
<dbReference type="OrthoDB" id="9807790at2"/>
<evidence type="ECO:0000256" key="8">
    <source>
        <dbReference type="ARBA" id="ARBA00022829"/>
    </source>
</evidence>
<dbReference type="Gene3D" id="3.30.980.40">
    <property type="match status" value="1"/>
</dbReference>
<feature type="region of interest" description="Disordered" evidence="15">
    <location>
        <begin position="234"/>
        <end position="261"/>
    </location>
</feature>
<comment type="subcellular location">
    <subcellularLocation>
        <location evidence="1">Cell membrane</location>
        <topology evidence="1">Multi-pass membrane protein</topology>
    </subcellularLocation>
</comment>
<dbReference type="InterPro" id="IPR018541">
    <property type="entry name" value="Ftsk_gamma"/>
</dbReference>
<keyword evidence="8" id="KW-0159">Chromosome partition</keyword>
<feature type="region of interest" description="Disordered" evidence="15">
    <location>
        <begin position="1043"/>
        <end position="1065"/>
    </location>
</feature>
<accession>A0A562J1T6</accession>
<dbReference type="InterPro" id="IPR036390">
    <property type="entry name" value="WH_DNA-bd_sf"/>
</dbReference>
<feature type="compositionally biased region" description="Acidic residues" evidence="15">
    <location>
        <begin position="426"/>
        <end position="436"/>
    </location>
</feature>
<dbReference type="Pfam" id="PF01580">
    <property type="entry name" value="FtsK_SpoIIIE"/>
    <property type="match status" value="1"/>
</dbReference>
<feature type="region of interest" description="Disordered" evidence="15">
    <location>
        <begin position="1"/>
        <end position="28"/>
    </location>
</feature>
<evidence type="ECO:0000256" key="1">
    <source>
        <dbReference type="ARBA" id="ARBA00004651"/>
    </source>
</evidence>
<keyword evidence="7 14" id="KW-0547">Nucleotide-binding</keyword>
<feature type="region of interest" description="Disordered" evidence="15">
    <location>
        <begin position="284"/>
        <end position="343"/>
    </location>
</feature>
<comment type="similarity">
    <text evidence="2">Belongs to the FtsK/SpoIIIE/SftA family.</text>
</comment>
<feature type="transmembrane region" description="Helical" evidence="16">
    <location>
        <begin position="213"/>
        <end position="231"/>
    </location>
</feature>
<dbReference type="InterPro" id="IPR025199">
    <property type="entry name" value="FtsK_4TM"/>
</dbReference>
<dbReference type="Pfam" id="PF09397">
    <property type="entry name" value="FtsK_gamma"/>
    <property type="match status" value="1"/>
</dbReference>
<evidence type="ECO:0000256" key="14">
    <source>
        <dbReference type="PROSITE-ProRule" id="PRU00289"/>
    </source>
</evidence>
<feature type="compositionally biased region" description="Acidic residues" evidence="15">
    <location>
        <begin position="601"/>
        <end position="616"/>
    </location>
</feature>
<dbReference type="SUPFAM" id="SSF52540">
    <property type="entry name" value="P-loop containing nucleoside triphosphate hydrolases"/>
    <property type="match status" value="1"/>
</dbReference>
<feature type="compositionally biased region" description="Basic and acidic residues" evidence="15">
    <location>
        <begin position="390"/>
        <end position="425"/>
    </location>
</feature>
<dbReference type="GO" id="GO:0051301">
    <property type="term" value="P:cell division"/>
    <property type="evidence" value="ECO:0007669"/>
    <property type="project" value="UniProtKB-KW"/>
</dbReference>
<dbReference type="InterPro" id="IPR050206">
    <property type="entry name" value="FtsK/SpoIIIE/SftA"/>
</dbReference>
<dbReference type="GO" id="GO:0007059">
    <property type="term" value="P:chromosome segregation"/>
    <property type="evidence" value="ECO:0007669"/>
    <property type="project" value="UniProtKB-KW"/>
</dbReference>
<dbReference type="GO" id="GO:0003677">
    <property type="term" value="F:DNA binding"/>
    <property type="evidence" value="ECO:0007669"/>
    <property type="project" value="UniProtKB-KW"/>
</dbReference>
<dbReference type="InterPro" id="IPR027417">
    <property type="entry name" value="P-loop_NTPase"/>
</dbReference>
<evidence type="ECO:0000256" key="16">
    <source>
        <dbReference type="SAM" id="Phobius"/>
    </source>
</evidence>
<evidence type="ECO:0000256" key="3">
    <source>
        <dbReference type="ARBA" id="ARBA00020887"/>
    </source>
</evidence>